<dbReference type="AlphaFoldDB" id="A0A3P7P0C0"/>
<proteinExistence type="predicted"/>
<dbReference type="EMBL" id="LR130778">
    <property type="protein sequence ID" value="VDN46930.1"/>
    <property type="molecule type" value="Genomic_DNA"/>
</dbReference>
<accession>A0A3P7P0C0</accession>
<protein>
    <submittedName>
        <fullName evidence="1">Uncharacterized protein</fullName>
    </submittedName>
</protein>
<evidence type="ECO:0000313" key="1">
    <source>
        <dbReference type="EMBL" id="VDN46930.1"/>
    </source>
</evidence>
<organism evidence="1 2">
    <name type="scientific">Petrocella atlantisensis</name>
    <dbReference type="NCBI Taxonomy" id="2173034"/>
    <lineage>
        <taxon>Bacteria</taxon>
        <taxon>Bacillati</taxon>
        <taxon>Bacillota</taxon>
        <taxon>Clostridia</taxon>
        <taxon>Lachnospirales</taxon>
        <taxon>Vallitaleaceae</taxon>
        <taxon>Petrocella</taxon>
    </lineage>
</organism>
<evidence type="ECO:0000313" key="2">
    <source>
        <dbReference type="Proteomes" id="UP000279029"/>
    </source>
</evidence>
<sequence>MLQSFYVKNQNILESKHEFKKASLTKWGVKNAEMYNSDRYGTIYIVRHGEQH</sequence>
<keyword evidence="2" id="KW-1185">Reference proteome</keyword>
<reference evidence="1 2" key="1">
    <citation type="submission" date="2018-09" db="EMBL/GenBank/DDBJ databases">
        <authorList>
            <person name="Postec A."/>
        </authorList>
    </citation>
    <scope>NUCLEOTIDE SEQUENCE [LARGE SCALE GENOMIC DNA]</scope>
    <source>
        <strain evidence="1">70B-A</strain>
    </source>
</reference>
<dbReference type="KEGG" id="cbar:PATL70BA_1056"/>
<dbReference type="Proteomes" id="UP000279029">
    <property type="component" value="Chromosome"/>
</dbReference>
<name>A0A3P7P0C0_9FIRM</name>
<gene>
    <name evidence="1" type="ORF">PATL70BA_1056</name>
</gene>